<protein>
    <submittedName>
        <fullName evidence="1">Uncharacterized protein</fullName>
    </submittedName>
</protein>
<dbReference type="Proteomes" id="UP001220610">
    <property type="component" value="Chromosome"/>
</dbReference>
<gene>
    <name evidence="1" type="ORF">P0Y53_17455</name>
</gene>
<reference evidence="1" key="1">
    <citation type="submission" date="2023-03" db="EMBL/GenBank/DDBJ databases">
        <title>Andean soil-derived lignocellulolytic bacterial consortium as a source of novel taxa and putative plastic-active enzymes.</title>
        <authorList>
            <person name="Diaz-Garcia L."/>
            <person name="Chuvochina M."/>
            <person name="Feuerriegel G."/>
            <person name="Bunk B."/>
            <person name="Sproer C."/>
            <person name="Streit W.R."/>
            <person name="Rodriguez L.M."/>
            <person name="Overmann J."/>
            <person name="Jimenez D.J."/>
        </authorList>
    </citation>
    <scope>NUCLEOTIDE SEQUENCE</scope>
    <source>
        <strain evidence="1">MAG 7</strain>
    </source>
</reference>
<dbReference type="EMBL" id="CP119311">
    <property type="protein sequence ID" value="WEK34276.1"/>
    <property type="molecule type" value="Genomic_DNA"/>
</dbReference>
<evidence type="ECO:0000313" key="2">
    <source>
        <dbReference type="Proteomes" id="UP001220610"/>
    </source>
</evidence>
<proteinExistence type="predicted"/>
<sequence>MKKVFLISSLFLFWACSSRFELKYLKHKESYNQALICLLQKYNIVFPTGLDSVATIEQKDLAKFSLCSSLDTLFAGDSLLYIDMERDSTVAFCSNFHGGMFSKQSIIVFLTDESKLSKKLTRNVQFKRKYSNGWFELERIVSLAD</sequence>
<name>A0AAJ5WP26_9BACT</name>
<accession>A0AAJ5WP26</accession>
<organism evidence="1 2">
    <name type="scientific">Candidatus Pseudobacter hemicellulosilyticus</name>
    <dbReference type="NCBI Taxonomy" id="3121375"/>
    <lineage>
        <taxon>Bacteria</taxon>
        <taxon>Pseudomonadati</taxon>
        <taxon>Bacteroidota</taxon>
        <taxon>Chitinophagia</taxon>
        <taxon>Chitinophagales</taxon>
        <taxon>Chitinophagaceae</taxon>
        <taxon>Pseudobacter</taxon>
    </lineage>
</organism>
<dbReference type="AlphaFoldDB" id="A0AAJ5WP26"/>
<evidence type="ECO:0000313" key="1">
    <source>
        <dbReference type="EMBL" id="WEK34276.1"/>
    </source>
</evidence>